<dbReference type="Pfam" id="PF00668">
    <property type="entry name" value="Condensation"/>
    <property type="match status" value="1"/>
</dbReference>
<evidence type="ECO:0000259" key="1">
    <source>
        <dbReference type="Pfam" id="PF00668"/>
    </source>
</evidence>
<dbReference type="PANTHER" id="PTHR45527">
    <property type="entry name" value="NONRIBOSOMAL PEPTIDE SYNTHETASE"/>
    <property type="match status" value="1"/>
</dbReference>
<dbReference type="GO" id="GO:0008610">
    <property type="term" value="P:lipid biosynthetic process"/>
    <property type="evidence" value="ECO:0007669"/>
    <property type="project" value="UniProtKB-ARBA"/>
</dbReference>
<dbReference type="GO" id="GO:0003824">
    <property type="term" value="F:catalytic activity"/>
    <property type="evidence" value="ECO:0007669"/>
    <property type="project" value="InterPro"/>
</dbReference>
<organism evidence="2 3">
    <name type="scientific">Micromonospora parathelypteridis</name>
    <dbReference type="NCBI Taxonomy" id="1839617"/>
    <lineage>
        <taxon>Bacteria</taxon>
        <taxon>Bacillati</taxon>
        <taxon>Actinomycetota</taxon>
        <taxon>Actinomycetes</taxon>
        <taxon>Micromonosporales</taxon>
        <taxon>Micromonosporaceae</taxon>
        <taxon>Micromonospora</taxon>
    </lineage>
</organism>
<dbReference type="PANTHER" id="PTHR45527:SF1">
    <property type="entry name" value="FATTY ACID SYNTHASE"/>
    <property type="match status" value="1"/>
</dbReference>
<dbReference type="SUPFAM" id="SSF52777">
    <property type="entry name" value="CoA-dependent acyltransferases"/>
    <property type="match status" value="2"/>
</dbReference>
<keyword evidence="3" id="KW-1185">Reference proteome</keyword>
<protein>
    <recommendedName>
        <fullName evidence="1">Condensation domain-containing protein</fullName>
    </recommendedName>
</protein>
<dbReference type="Gene3D" id="3.30.559.30">
    <property type="entry name" value="Nonribosomal peptide synthetase, condensation domain"/>
    <property type="match status" value="1"/>
</dbReference>
<dbReference type="GO" id="GO:0043041">
    <property type="term" value="P:amino acid activation for nonribosomal peptide biosynthetic process"/>
    <property type="evidence" value="ECO:0007669"/>
    <property type="project" value="TreeGrafter"/>
</dbReference>
<feature type="domain" description="Condensation" evidence="1">
    <location>
        <begin position="86"/>
        <end position="299"/>
    </location>
</feature>
<accession>A0A840VXR1</accession>
<dbReference type="GO" id="GO:0005737">
    <property type="term" value="C:cytoplasm"/>
    <property type="evidence" value="ECO:0007669"/>
    <property type="project" value="TreeGrafter"/>
</dbReference>
<dbReference type="InterPro" id="IPR001242">
    <property type="entry name" value="Condensation_dom"/>
</dbReference>
<dbReference type="GO" id="GO:0044550">
    <property type="term" value="P:secondary metabolite biosynthetic process"/>
    <property type="evidence" value="ECO:0007669"/>
    <property type="project" value="TreeGrafter"/>
</dbReference>
<reference evidence="2 3" key="1">
    <citation type="submission" date="2020-08" db="EMBL/GenBank/DDBJ databases">
        <title>Sequencing the genomes of 1000 actinobacteria strains.</title>
        <authorList>
            <person name="Klenk H.-P."/>
        </authorList>
    </citation>
    <scope>NUCLEOTIDE SEQUENCE [LARGE SCALE GENOMIC DNA]</scope>
    <source>
        <strain evidence="2 3">DSM 103125</strain>
    </source>
</reference>
<dbReference type="EMBL" id="JACHDP010000001">
    <property type="protein sequence ID" value="MBB5481545.1"/>
    <property type="molecule type" value="Genomic_DNA"/>
</dbReference>
<dbReference type="InterPro" id="IPR023213">
    <property type="entry name" value="CAT-like_dom_sf"/>
</dbReference>
<gene>
    <name evidence="2" type="ORF">HNR20_006050</name>
</gene>
<dbReference type="Proteomes" id="UP000586947">
    <property type="component" value="Unassembled WGS sequence"/>
</dbReference>
<comment type="caution">
    <text evidence="2">The sequence shown here is derived from an EMBL/GenBank/DDBJ whole genome shotgun (WGS) entry which is preliminary data.</text>
</comment>
<dbReference type="Gene3D" id="3.30.559.10">
    <property type="entry name" value="Chloramphenicol acetyltransferase-like domain"/>
    <property type="match status" value="1"/>
</dbReference>
<dbReference type="RefSeq" id="WP_184187110.1">
    <property type="nucleotide sequence ID" value="NZ_BMNF01000006.1"/>
</dbReference>
<dbReference type="AlphaFoldDB" id="A0A840VXR1"/>
<name>A0A840VXR1_9ACTN</name>
<sequence>MQNSGDHPLTMGQLSMWRALSVRPPEQLWESNLDLAWSTPVGTTEEQVRQALTALAVRHESLRTVYHAADDPGGVRQVVLRDPLVRFTEASVRDPFDLAAQPAWRAWVRTPDDGGAPQVRVLIHHIAADGAAVRILESDFHALLRGERPADAPAPREVAERQGSDAFRAKLAAAGEYRRRTVAAAPRVPVTRGPMVRACAHTGIPHGAVRDAARQLGVTLPTLLLTVYAQALATTTGQPGHLLWQLSANRMDPTVRRLVSSMTQLVPLLAECDPDGPLRPLARDINVAAARALQHGVYDPFAVELTDFDHGSFFTFLPAPVDAAADPAPSEWEPGRIEFLAPRAQSGASFYVLAEVHPYVQLTMRVMRNGYGRDEVERFLSTMTDLLLRAVKDAA</sequence>
<evidence type="ECO:0000313" key="2">
    <source>
        <dbReference type="EMBL" id="MBB5481545.1"/>
    </source>
</evidence>
<proteinExistence type="predicted"/>
<evidence type="ECO:0000313" key="3">
    <source>
        <dbReference type="Proteomes" id="UP000586947"/>
    </source>
</evidence>
<dbReference type="GO" id="GO:0031177">
    <property type="term" value="F:phosphopantetheine binding"/>
    <property type="evidence" value="ECO:0007669"/>
    <property type="project" value="TreeGrafter"/>
</dbReference>